<name>A0A5C5FL44_9BASI</name>
<evidence type="ECO:0000313" key="2">
    <source>
        <dbReference type="Proteomes" id="UP000311382"/>
    </source>
</evidence>
<reference evidence="1 2" key="1">
    <citation type="submission" date="2019-03" db="EMBL/GenBank/DDBJ databases">
        <title>Rhodosporidium diobovatum UCD-FST 08-225 genome sequencing, assembly, and annotation.</title>
        <authorList>
            <person name="Fakankun I.U."/>
            <person name="Fristensky B."/>
            <person name="Levin D.B."/>
        </authorList>
    </citation>
    <scope>NUCLEOTIDE SEQUENCE [LARGE SCALE GENOMIC DNA]</scope>
    <source>
        <strain evidence="1 2">UCD-FST 08-225</strain>
    </source>
</reference>
<keyword evidence="2" id="KW-1185">Reference proteome</keyword>
<proteinExistence type="predicted"/>
<sequence length="71" mass="7691">MGRSSQSSQVMVVVSTLHLTATPLSTVQQTIILKAETGCAITRAEQVDWQGLLHWQATSQGSNVVFVSGRY</sequence>
<gene>
    <name evidence="1" type="ORF">DMC30DRAFT_407520</name>
</gene>
<dbReference type="AlphaFoldDB" id="A0A5C5FL44"/>
<accession>A0A5C5FL44</accession>
<dbReference type="Proteomes" id="UP000311382">
    <property type="component" value="Unassembled WGS sequence"/>
</dbReference>
<protein>
    <submittedName>
        <fullName evidence="1">Uncharacterized protein</fullName>
    </submittedName>
</protein>
<organism evidence="1 2">
    <name type="scientific">Rhodotorula diobovata</name>
    <dbReference type="NCBI Taxonomy" id="5288"/>
    <lineage>
        <taxon>Eukaryota</taxon>
        <taxon>Fungi</taxon>
        <taxon>Dikarya</taxon>
        <taxon>Basidiomycota</taxon>
        <taxon>Pucciniomycotina</taxon>
        <taxon>Microbotryomycetes</taxon>
        <taxon>Sporidiobolales</taxon>
        <taxon>Sporidiobolaceae</taxon>
        <taxon>Rhodotorula</taxon>
    </lineage>
</organism>
<comment type="caution">
    <text evidence="1">The sequence shown here is derived from an EMBL/GenBank/DDBJ whole genome shotgun (WGS) entry which is preliminary data.</text>
</comment>
<evidence type="ECO:0000313" key="1">
    <source>
        <dbReference type="EMBL" id="TNY16886.1"/>
    </source>
</evidence>
<dbReference type="EMBL" id="SOZI01000345">
    <property type="protein sequence ID" value="TNY16886.1"/>
    <property type="molecule type" value="Genomic_DNA"/>
</dbReference>